<dbReference type="EMBL" id="JABFUC010000001">
    <property type="protein sequence ID" value="MCG6656225.1"/>
    <property type="molecule type" value="Genomic_DNA"/>
</dbReference>
<gene>
    <name evidence="1" type="ORF">HOP52_00315</name>
</gene>
<dbReference type="RefSeq" id="WP_238974795.1">
    <property type="nucleotide sequence ID" value="NZ_JABFUC010000001.1"/>
</dbReference>
<accession>A0ABS9P365</accession>
<sequence length="120" mass="13955">MPSSQPQITLRELLYQVMPQLRASQALISNTLTVRIEATNDPRERARREEQRAALELELFSIRLNVEHLLKRHPEAVQEVMESEGQKEGPRLTLDEGEAMAIDKARRFHERVRLLQQGME</sequence>
<evidence type="ECO:0000313" key="2">
    <source>
        <dbReference type="Proteomes" id="UP000814385"/>
    </source>
</evidence>
<comment type="caution">
    <text evidence="1">The sequence shown here is derived from an EMBL/GenBank/DDBJ whole genome shotgun (WGS) entry which is preliminary data.</text>
</comment>
<protein>
    <submittedName>
        <fullName evidence="1">Uncharacterized protein</fullName>
    </submittedName>
</protein>
<evidence type="ECO:0000313" key="1">
    <source>
        <dbReference type="EMBL" id="MCG6656225.1"/>
    </source>
</evidence>
<dbReference type="Proteomes" id="UP000814385">
    <property type="component" value="Unassembled WGS sequence"/>
</dbReference>
<name>A0ABS9P365_9GAMM</name>
<proteinExistence type="predicted"/>
<organism evidence="1 2">
    <name type="scientific">Billgrantia campisalis</name>
    <dbReference type="NCBI Taxonomy" id="74661"/>
    <lineage>
        <taxon>Bacteria</taxon>
        <taxon>Pseudomonadati</taxon>
        <taxon>Pseudomonadota</taxon>
        <taxon>Gammaproteobacteria</taxon>
        <taxon>Oceanospirillales</taxon>
        <taxon>Halomonadaceae</taxon>
        <taxon>Billgrantia</taxon>
    </lineage>
</organism>
<keyword evidence="2" id="KW-1185">Reference proteome</keyword>
<reference evidence="1 2" key="1">
    <citation type="submission" date="2020-05" db="EMBL/GenBank/DDBJ databases">
        <title>Comparative genomic analysis of denitrifying bacteria from Halomonas genus.</title>
        <authorList>
            <person name="Wang L."/>
            <person name="Shao Z."/>
        </authorList>
    </citation>
    <scope>NUCLEOTIDE SEQUENCE [LARGE SCALE GENOMIC DNA]</scope>
    <source>
        <strain evidence="1 2">A4</strain>
    </source>
</reference>